<dbReference type="InterPro" id="IPR000477">
    <property type="entry name" value="RT_dom"/>
</dbReference>
<dbReference type="PROSITE" id="PS50878">
    <property type="entry name" value="RT_POL"/>
    <property type="match status" value="1"/>
</dbReference>
<comment type="caution">
    <text evidence="2">The sequence shown here is derived from an EMBL/GenBank/DDBJ whole genome shotgun (WGS) entry which is preliminary data.</text>
</comment>
<sequence>MVIYMGRNILDGPLIINELCGWAKSIKKQILLFKVDFDKAFDSLNWKYLDSLLSQMGFGGYLSSSRASVVVNDSPTRELNITKGVKQGDPLSPFLFIIAMEGLNAVMKTTVEKGIFTGIKVPGEGPIISHLFYADDALFVGEWSRSNLKNLSSILKCFHVSSGLKVNFHKSKVFGVGASNIETSQWAHILGCESGSLPFTYLGVPVGANLNLKNTGDLLLRNLDPSYLDGNPKLFHSEED</sequence>
<evidence type="ECO:0000313" key="2">
    <source>
        <dbReference type="EMBL" id="KAJ0184488.1"/>
    </source>
</evidence>
<proteinExistence type="predicted"/>
<dbReference type="AlphaFoldDB" id="A0A9R1UC92"/>
<dbReference type="InterPro" id="IPR043502">
    <property type="entry name" value="DNA/RNA_pol_sf"/>
</dbReference>
<dbReference type="Proteomes" id="UP000235145">
    <property type="component" value="Unassembled WGS sequence"/>
</dbReference>
<dbReference type="SUPFAM" id="SSF56672">
    <property type="entry name" value="DNA/RNA polymerases"/>
    <property type="match status" value="1"/>
</dbReference>
<dbReference type="EMBL" id="NBSK02000009">
    <property type="protein sequence ID" value="KAJ0184488.1"/>
    <property type="molecule type" value="Genomic_DNA"/>
</dbReference>
<name>A0A9R1UC92_LACSA</name>
<dbReference type="PANTHER" id="PTHR33116">
    <property type="entry name" value="REVERSE TRANSCRIPTASE ZINC-BINDING DOMAIN-CONTAINING PROTEIN-RELATED-RELATED"/>
    <property type="match status" value="1"/>
</dbReference>
<keyword evidence="3" id="KW-1185">Reference proteome</keyword>
<reference evidence="2 3" key="1">
    <citation type="journal article" date="2017" name="Nat. Commun.">
        <title>Genome assembly with in vitro proximity ligation data and whole-genome triplication in lettuce.</title>
        <authorList>
            <person name="Reyes-Chin-Wo S."/>
            <person name="Wang Z."/>
            <person name="Yang X."/>
            <person name="Kozik A."/>
            <person name="Arikit S."/>
            <person name="Song C."/>
            <person name="Xia L."/>
            <person name="Froenicke L."/>
            <person name="Lavelle D.O."/>
            <person name="Truco M.J."/>
            <person name="Xia R."/>
            <person name="Zhu S."/>
            <person name="Xu C."/>
            <person name="Xu H."/>
            <person name="Xu X."/>
            <person name="Cox K."/>
            <person name="Korf I."/>
            <person name="Meyers B.C."/>
            <person name="Michelmore R.W."/>
        </authorList>
    </citation>
    <scope>NUCLEOTIDE SEQUENCE [LARGE SCALE GENOMIC DNA]</scope>
    <source>
        <strain evidence="3">cv. Salinas</strain>
        <tissue evidence="2">Seedlings</tissue>
    </source>
</reference>
<gene>
    <name evidence="2" type="ORF">LSAT_V11C900478770</name>
</gene>
<dbReference type="PANTHER" id="PTHR33116:SF77">
    <property type="entry name" value="RNA-DIRECTED DNA POLYMERASE"/>
    <property type="match status" value="1"/>
</dbReference>
<dbReference type="Pfam" id="PF00078">
    <property type="entry name" value="RVT_1"/>
    <property type="match status" value="1"/>
</dbReference>
<accession>A0A9R1UC92</accession>
<protein>
    <recommendedName>
        <fullName evidence="1">Reverse transcriptase domain-containing protein</fullName>
    </recommendedName>
</protein>
<feature type="domain" description="Reverse transcriptase" evidence="1">
    <location>
        <begin position="1"/>
        <end position="206"/>
    </location>
</feature>
<dbReference type="CDD" id="cd01650">
    <property type="entry name" value="RT_nLTR_like"/>
    <property type="match status" value="1"/>
</dbReference>
<evidence type="ECO:0000259" key="1">
    <source>
        <dbReference type="PROSITE" id="PS50878"/>
    </source>
</evidence>
<evidence type="ECO:0000313" key="3">
    <source>
        <dbReference type="Proteomes" id="UP000235145"/>
    </source>
</evidence>
<organism evidence="2 3">
    <name type="scientific">Lactuca sativa</name>
    <name type="common">Garden lettuce</name>
    <dbReference type="NCBI Taxonomy" id="4236"/>
    <lineage>
        <taxon>Eukaryota</taxon>
        <taxon>Viridiplantae</taxon>
        <taxon>Streptophyta</taxon>
        <taxon>Embryophyta</taxon>
        <taxon>Tracheophyta</taxon>
        <taxon>Spermatophyta</taxon>
        <taxon>Magnoliopsida</taxon>
        <taxon>eudicotyledons</taxon>
        <taxon>Gunneridae</taxon>
        <taxon>Pentapetalae</taxon>
        <taxon>asterids</taxon>
        <taxon>campanulids</taxon>
        <taxon>Asterales</taxon>
        <taxon>Asteraceae</taxon>
        <taxon>Cichorioideae</taxon>
        <taxon>Cichorieae</taxon>
        <taxon>Lactucinae</taxon>
        <taxon>Lactuca</taxon>
    </lineage>
</organism>